<evidence type="ECO:0000256" key="1">
    <source>
        <dbReference type="SAM" id="MobiDB-lite"/>
    </source>
</evidence>
<evidence type="ECO:0000313" key="3">
    <source>
        <dbReference type="Proteomes" id="UP000315003"/>
    </source>
</evidence>
<evidence type="ECO:0000313" key="2">
    <source>
        <dbReference type="EMBL" id="QDT60205.1"/>
    </source>
</evidence>
<organism evidence="2 3">
    <name type="scientific">Stieleria bergensis</name>
    <dbReference type="NCBI Taxonomy" id="2528025"/>
    <lineage>
        <taxon>Bacteria</taxon>
        <taxon>Pseudomonadati</taxon>
        <taxon>Planctomycetota</taxon>
        <taxon>Planctomycetia</taxon>
        <taxon>Pirellulales</taxon>
        <taxon>Pirellulaceae</taxon>
        <taxon>Stieleria</taxon>
    </lineage>
</organism>
<feature type="region of interest" description="Disordered" evidence="1">
    <location>
        <begin position="53"/>
        <end position="81"/>
    </location>
</feature>
<accession>A0A517SVQ3</accession>
<dbReference type="EMBL" id="CP036272">
    <property type="protein sequence ID" value="QDT60205.1"/>
    <property type="molecule type" value="Genomic_DNA"/>
</dbReference>
<keyword evidence="3" id="KW-1185">Reference proteome</keyword>
<protein>
    <submittedName>
        <fullName evidence="2">Uncharacterized protein</fullName>
    </submittedName>
</protein>
<proteinExistence type="predicted"/>
<sequence length="81" mass="9050">MDYRTPINRGDMLGNPFTQSGASQLPVTFGRSAKPCRSGILTRLVNPLRQSPRPVAARFPQEDPRSTEFLGRTTDFSVRDI</sequence>
<dbReference type="Proteomes" id="UP000315003">
    <property type="component" value="Chromosome"/>
</dbReference>
<dbReference type="AlphaFoldDB" id="A0A517SVQ3"/>
<reference evidence="2 3" key="1">
    <citation type="submission" date="2019-02" db="EMBL/GenBank/DDBJ databases">
        <title>Deep-cultivation of Planctomycetes and their phenomic and genomic characterization uncovers novel biology.</title>
        <authorList>
            <person name="Wiegand S."/>
            <person name="Jogler M."/>
            <person name="Boedeker C."/>
            <person name="Pinto D."/>
            <person name="Vollmers J."/>
            <person name="Rivas-Marin E."/>
            <person name="Kohn T."/>
            <person name="Peeters S.H."/>
            <person name="Heuer A."/>
            <person name="Rast P."/>
            <person name="Oberbeckmann S."/>
            <person name="Bunk B."/>
            <person name="Jeske O."/>
            <person name="Meyerdierks A."/>
            <person name="Storesund J.E."/>
            <person name="Kallscheuer N."/>
            <person name="Luecker S."/>
            <person name="Lage O.M."/>
            <person name="Pohl T."/>
            <person name="Merkel B.J."/>
            <person name="Hornburger P."/>
            <person name="Mueller R.-W."/>
            <person name="Bruemmer F."/>
            <person name="Labrenz M."/>
            <person name="Spormann A.M."/>
            <person name="Op den Camp H."/>
            <person name="Overmann J."/>
            <person name="Amann R."/>
            <person name="Jetten M.S.M."/>
            <person name="Mascher T."/>
            <person name="Medema M.H."/>
            <person name="Devos D.P."/>
            <person name="Kaster A.-K."/>
            <person name="Ovreas L."/>
            <person name="Rohde M."/>
            <person name="Galperin M.Y."/>
            <person name="Jogler C."/>
        </authorList>
    </citation>
    <scope>NUCLEOTIDE SEQUENCE [LARGE SCALE GENOMIC DNA]</scope>
    <source>
        <strain evidence="2 3">SV_7m_r</strain>
    </source>
</reference>
<name>A0A517SVQ3_9BACT</name>
<gene>
    <name evidence="2" type="ORF">SV7mr_27230</name>
</gene>